<protein>
    <submittedName>
        <fullName evidence="2">6-phosphogluconolactonase</fullName>
    </submittedName>
</protein>
<dbReference type="Gene3D" id="2.130.10.10">
    <property type="entry name" value="YVTN repeat-like/Quinoprotein amine dehydrogenase"/>
    <property type="match status" value="1"/>
</dbReference>
<dbReference type="Proteomes" id="UP000184758">
    <property type="component" value="Unassembled WGS sequence"/>
</dbReference>
<accession>A0A1N6HT82</accession>
<dbReference type="InterPro" id="IPR050282">
    <property type="entry name" value="Cycloisomerase_2"/>
</dbReference>
<dbReference type="InterPro" id="IPR015943">
    <property type="entry name" value="WD40/YVTN_repeat-like_dom_sf"/>
</dbReference>
<dbReference type="InterPro" id="IPR019405">
    <property type="entry name" value="Lactonase_7-beta_prop"/>
</dbReference>
<reference evidence="3" key="1">
    <citation type="submission" date="2016-11" db="EMBL/GenBank/DDBJ databases">
        <authorList>
            <person name="Varghese N."/>
            <person name="Submissions S."/>
        </authorList>
    </citation>
    <scope>NUCLEOTIDE SEQUENCE [LARGE SCALE GENOMIC DNA]</scope>
    <source>
        <strain evidence="3">313</strain>
    </source>
</reference>
<comment type="similarity">
    <text evidence="1">Belongs to the cycloisomerase 2 family.</text>
</comment>
<dbReference type="GO" id="GO:0005829">
    <property type="term" value="C:cytosol"/>
    <property type="evidence" value="ECO:0007669"/>
    <property type="project" value="TreeGrafter"/>
</dbReference>
<evidence type="ECO:0000256" key="1">
    <source>
        <dbReference type="ARBA" id="ARBA00005564"/>
    </source>
</evidence>
<dbReference type="PANTHER" id="PTHR30344">
    <property type="entry name" value="6-PHOSPHOGLUCONOLACTONASE-RELATED"/>
    <property type="match status" value="1"/>
</dbReference>
<dbReference type="EMBL" id="FSRN01000001">
    <property type="protein sequence ID" value="SIO22971.1"/>
    <property type="molecule type" value="Genomic_DNA"/>
</dbReference>
<dbReference type="Pfam" id="PF10282">
    <property type="entry name" value="Lactonase"/>
    <property type="match status" value="1"/>
</dbReference>
<dbReference type="RefSeq" id="WP_034545802.1">
    <property type="nucleotide sequence ID" value="NZ_FSRN01000001.1"/>
</dbReference>
<dbReference type="STRING" id="28230.SAMN05878443_2062"/>
<dbReference type="PANTHER" id="PTHR30344:SF1">
    <property type="entry name" value="6-PHOSPHOGLUCONOLACTONASE"/>
    <property type="match status" value="1"/>
</dbReference>
<dbReference type="InterPro" id="IPR011048">
    <property type="entry name" value="Haem_d1_sf"/>
</dbReference>
<evidence type="ECO:0000313" key="3">
    <source>
        <dbReference type="Proteomes" id="UP000184758"/>
    </source>
</evidence>
<proteinExistence type="inferred from homology"/>
<dbReference type="GO" id="GO:0017057">
    <property type="term" value="F:6-phosphogluconolactonase activity"/>
    <property type="evidence" value="ECO:0007669"/>
    <property type="project" value="TreeGrafter"/>
</dbReference>
<dbReference type="eggNOG" id="COG2706">
    <property type="taxonomic scope" value="Bacteria"/>
</dbReference>
<dbReference type="OrthoDB" id="9790815at2"/>
<dbReference type="FunFam" id="2.130.10.10:FF:000306">
    <property type="entry name" value="3-carboxymuconate cyclase"/>
    <property type="match status" value="1"/>
</dbReference>
<sequence length="351" mass="38467">MKETMYLGTYTRGNSEGIYEIVLDTKTKRLEEAKLVAKIGNPTYLALSNGKDILYAVSKTESGGGLAAFKKKPATTYKNTTTFFEKTSELIVENAAPPCYVAYDADRSLVYTTSYHDGFVSVYKTDSKGNLTLTDVKQHVGSSVHENQTKPHAHYLDLTPDRHYVVACDLGTDTIYTYKVSEDGKLDLAVTYKASPGTGPRHLVFHPNGKFAYLVGELSSEIIVLAYNAAEGSFETVQAVSSIPEGHTAFNSGSAVRITEDGKFLYSSNRGHNSIAVYAINESGNSLERIQLIASEGNTPRDFALDPTEQFIIVGHQDSDKLTLFERDAETGLLSLLQKDVYAPECVCVTF</sequence>
<organism evidence="2 3">
    <name type="scientific">Carnobacterium alterfunditum</name>
    <dbReference type="NCBI Taxonomy" id="28230"/>
    <lineage>
        <taxon>Bacteria</taxon>
        <taxon>Bacillati</taxon>
        <taxon>Bacillota</taxon>
        <taxon>Bacilli</taxon>
        <taxon>Lactobacillales</taxon>
        <taxon>Carnobacteriaceae</taxon>
        <taxon>Carnobacterium</taxon>
    </lineage>
</organism>
<keyword evidence="3" id="KW-1185">Reference proteome</keyword>
<name>A0A1N6HT82_9LACT</name>
<gene>
    <name evidence="2" type="ORF">SAMN05878443_2062</name>
</gene>
<dbReference type="SUPFAM" id="SSF51004">
    <property type="entry name" value="C-terminal (heme d1) domain of cytochrome cd1-nitrite reductase"/>
    <property type="match status" value="1"/>
</dbReference>
<evidence type="ECO:0000313" key="2">
    <source>
        <dbReference type="EMBL" id="SIO22971.1"/>
    </source>
</evidence>
<dbReference type="AlphaFoldDB" id="A0A1N6HT82"/>